<gene>
    <name evidence="4" type="primary">LOC106476260</name>
</gene>
<dbReference type="RefSeq" id="XP_013792379.2">
    <property type="nucleotide sequence ID" value="XM_013936925.2"/>
</dbReference>
<dbReference type="PANTHER" id="PTHR11711">
    <property type="entry name" value="ADP RIBOSYLATION FACTOR-RELATED"/>
    <property type="match status" value="1"/>
</dbReference>
<dbReference type="PROSITE" id="PS51417">
    <property type="entry name" value="ARF"/>
    <property type="match status" value="1"/>
</dbReference>
<evidence type="ECO:0000313" key="4">
    <source>
        <dbReference type="RefSeq" id="XP_013792379.2"/>
    </source>
</evidence>
<dbReference type="GeneID" id="106476260"/>
<evidence type="ECO:0000256" key="1">
    <source>
        <dbReference type="ARBA" id="ARBA00022741"/>
    </source>
</evidence>
<protein>
    <submittedName>
        <fullName evidence="4">ADP-ribosylation factor-like protein 5A</fullName>
    </submittedName>
</protein>
<proteinExistence type="predicted"/>
<sequence length="113" mass="13162">IQHKSTKGKVAYHFSVFQFLIVVVDSTDREKLPVTKEELWKMLSHEELNNTCVLVYANKQDLKGCMTPAEISEQLKLTSLKKHRWRIQACCALTGEGLYQGLEWIYYQLKSKK</sequence>
<feature type="non-terminal residue" evidence="4">
    <location>
        <position position="1"/>
    </location>
</feature>
<evidence type="ECO:0000313" key="3">
    <source>
        <dbReference type="Proteomes" id="UP000694941"/>
    </source>
</evidence>
<dbReference type="Gene3D" id="3.40.50.300">
    <property type="entry name" value="P-loop containing nucleotide triphosphate hydrolases"/>
    <property type="match status" value="1"/>
</dbReference>
<keyword evidence="1" id="KW-0547">Nucleotide-binding</keyword>
<dbReference type="SUPFAM" id="SSF52540">
    <property type="entry name" value="P-loop containing nucleoside triphosphate hydrolases"/>
    <property type="match status" value="1"/>
</dbReference>
<name>A0ABM1C122_LIMPO</name>
<keyword evidence="2" id="KW-0342">GTP-binding</keyword>
<dbReference type="InterPro" id="IPR024156">
    <property type="entry name" value="Small_GTPase_ARF"/>
</dbReference>
<dbReference type="SMART" id="SM00177">
    <property type="entry name" value="ARF"/>
    <property type="match status" value="1"/>
</dbReference>
<organism evidence="3 4">
    <name type="scientific">Limulus polyphemus</name>
    <name type="common">Atlantic horseshoe crab</name>
    <dbReference type="NCBI Taxonomy" id="6850"/>
    <lineage>
        <taxon>Eukaryota</taxon>
        <taxon>Metazoa</taxon>
        <taxon>Ecdysozoa</taxon>
        <taxon>Arthropoda</taxon>
        <taxon>Chelicerata</taxon>
        <taxon>Merostomata</taxon>
        <taxon>Xiphosura</taxon>
        <taxon>Limulidae</taxon>
        <taxon>Limulus</taxon>
    </lineage>
</organism>
<accession>A0ABM1C122</accession>
<dbReference type="InterPro" id="IPR006689">
    <property type="entry name" value="Small_GTPase_ARF/SAR"/>
</dbReference>
<dbReference type="Proteomes" id="UP000694941">
    <property type="component" value="Unplaced"/>
</dbReference>
<reference evidence="4" key="1">
    <citation type="submission" date="2025-08" db="UniProtKB">
        <authorList>
            <consortium name="RefSeq"/>
        </authorList>
    </citation>
    <scope>IDENTIFICATION</scope>
    <source>
        <tissue evidence="4">Muscle</tissue>
    </source>
</reference>
<keyword evidence="3" id="KW-1185">Reference proteome</keyword>
<dbReference type="Pfam" id="PF00025">
    <property type="entry name" value="Arf"/>
    <property type="match status" value="1"/>
</dbReference>
<evidence type="ECO:0000256" key="2">
    <source>
        <dbReference type="ARBA" id="ARBA00023134"/>
    </source>
</evidence>
<dbReference type="InterPro" id="IPR027417">
    <property type="entry name" value="P-loop_NTPase"/>
</dbReference>